<dbReference type="PATRIC" id="fig|1502723.3.peg.3603"/>
<dbReference type="PROSITE" id="PS50818">
    <property type="entry name" value="INTEIN_C_TER"/>
    <property type="match status" value="1"/>
</dbReference>
<dbReference type="InterPro" id="IPR003587">
    <property type="entry name" value="Hint_dom_N"/>
</dbReference>
<gene>
    <name evidence="3" type="ORF">FF36_03917</name>
</gene>
<sequence>MTPAWPRTLLASPPAPPAAGNNPANNPADDPGTLAAQPTCAASPATPLTGEVAGYTGTPICGPGDDDCDLPGSQPASCDTPNSFDGATEVLLADGTRKRIEEVKVGDRVLATDPTTGRTEVHTVTAVIVGHGLKHLVDVTVATADGPRTLTATDHHPFWDDAHHGWVDADQLTSADRLRTPTGADVPVTATHDRDQTQTVYNLTVDTLHTYYVLAGTTPVLVHNSGGNASIDDNRLAHVEYRHGPGARDLAIRDGSPNLPGEFNEDFIWNSEDQQVLGENLRRGVDNSPELPNPNGPGHLHQYNFGRTIGINGAGNETNVAEIVVRDGRIWTAYPK</sequence>
<dbReference type="EMBL" id="JYFN01000032">
    <property type="protein sequence ID" value="KJE21713.1"/>
    <property type="molecule type" value="Genomic_DNA"/>
</dbReference>
<accession>A0A0D8BBS2</accession>
<dbReference type="SUPFAM" id="SSF51294">
    <property type="entry name" value="Hedgehog/intein (Hint) domain"/>
    <property type="match status" value="1"/>
</dbReference>
<evidence type="ECO:0000259" key="2">
    <source>
        <dbReference type="SMART" id="SM00306"/>
    </source>
</evidence>
<dbReference type="Proteomes" id="UP000032545">
    <property type="component" value="Unassembled WGS sequence"/>
</dbReference>
<protein>
    <submittedName>
        <fullName evidence="3">Pretoxin HINT domain</fullName>
    </submittedName>
</protein>
<dbReference type="Pfam" id="PF07591">
    <property type="entry name" value="PT-HINT"/>
    <property type="match status" value="1"/>
</dbReference>
<evidence type="ECO:0000256" key="1">
    <source>
        <dbReference type="SAM" id="MobiDB-lite"/>
    </source>
</evidence>
<organism evidence="3 4">
    <name type="scientific">Frankia torreyi</name>
    <dbReference type="NCBI Taxonomy" id="1856"/>
    <lineage>
        <taxon>Bacteria</taxon>
        <taxon>Bacillati</taxon>
        <taxon>Actinomycetota</taxon>
        <taxon>Actinomycetes</taxon>
        <taxon>Frankiales</taxon>
        <taxon>Frankiaceae</taxon>
        <taxon>Frankia</taxon>
    </lineage>
</organism>
<comment type="caution">
    <text evidence="3">The sequence shown here is derived from an EMBL/GenBank/DDBJ whole genome shotgun (WGS) entry which is preliminary data.</text>
</comment>
<evidence type="ECO:0000313" key="3">
    <source>
        <dbReference type="EMBL" id="KJE21713.1"/>
    </source>
</evidence>
<dbReference type="AlphaFoldDB" id="A0A0D8BBS2"/>
<keyword evidence="4" id="KW-1185">Reference proteome</keyword>
<dbReference type="InterPro" id="IPR030934">
    <property type="entry name" value="Intein_C"/>
</dbReference>
<feature type="compositionally biased region" description="Low complexity" evidence="1">
    <location>
        <begin position="18"/>
        <end position="32"/>
    </location>
</feature>
<proteinExistence type="predicted"/>
<dbReference type="Gene3D" id="2.170.16.10">
    <property type="entry name" value="Hedgehog/Intein (Hint) domain"/>
    <property type="match status" value="1"/>
</dbReference>
<reference evidence="3 4" key="2">
    <citation type="journal article" date="2016" name="Genome Announc.">
        <title>Permanent Draft Genome Sequences for Two Variants of Frankia sp. Strain CpI1, the First Frankia Strain Isolated from Root Nodules of Comptonia peregrina.</title>
        <authorList>
            <person name="Oshone R."/>
            <person name="Hurst S.G.IV."/>
            <person name="Abebe-Akele F."/>
            <person name="Simpson S."/>
            <person name="Morris K."/>
            <person name="Thomas W.K."/>
            <person name="Tisa L.S."/>
        </authorList>
    </citation>
    <scope>NUCLEOTIDE SEQUENCE [LARGE SCALE GENOMIC DNA]</scope>
    <source>
        <strain evidence="4">CpI1-S</strain>
    </source>
</reference>
<feature type="region of interest" description="Disordered" evidence="1">
    <location>
        <begin position="1"/>
        <end position="45"/>
    </location>
</feature>
<dbReference type="CDD" id="cd00081">
    <property type="entry name" value="Hint"/>
    <property type="match status" value="1"/>
</dbReference>
<reference evidence="4" key="1">
    <citation type="submission" date="2015-02" db="EMBL/GenBank/DDBJ databases">
        <title>Draft Genome of Frankia sp. CpI1-S.</title>
        <authorList>
            <person name="Oshone R.T."/>
            <person name="Ngom M."/>
            <person name="Ghodhbane-Gtari F."/>
            <person name="Gtari M."/>
            <person name="Morris K."/>
            <person name="Thomas K."/>
            <person name="Sen A."/>
            <person name="Tisa L.S."/>
        </authorList>
    </citation>
    <scope>NUCLEOTIDE SEQUENCE [LARGE SCALE GENOMIC DNA]</scope>
    <source>
        <strain evidence="4">CpI1-S</strain>
    </source>
</reference>
<dbReference type="InterPro" id="IPR036844">
    <property type="entry name" value="Hint_dom_sf"/>
</dbReference>
<dbReference type="SMART" id="SM00306">
    <property type="entry name" value="HintN"/>
    <property type="match status" value="1"/>
</dbReference>
<dbReference type="NCBIfam" id="TIGR01443">
    <property type="entry name" value="intein_Cterm"/>
    <property type="match status" value="1"/>
</dbReference>
<name>A0A0D8BBS2_9ACTN</name>
<feature type="domain" description="Hint" evidence="2">
    <location>
        <begin position="81"/>
        <end position="182"/>
    </location>
</feature>
<evidence type="ECO:0000313" key="4">
    <source>
        <dbReference type="Proteomes" id="UP000032545"/>
    </source>
</evidence>